<dbReference type="PANTHER" id="PTHR33653:SF1">
    <property type="entry name" value="RIBONUCLEASE VAPC2"/>
    <property type="match status" value="1"/>
</dbReference>
<dbReference type="GO" id="GO:0090729">
    <property type="term" value="F:toxin activity"/>
    <property type="evidence" value="ECO:0007669"/>
    <property type="project" value="UniProtKB-KW"/>
</dbReference>
<dbReference type="AlphaFoldDB" id="A0A850NQW5"/>
<evidence type="ECO:0000256" key="3">
    <source>
        <dbReference type="ARBA" id="ARBA00022722"/>
    </source>
</evidence>
<keyword evidence="6 8" id="KW-0460">Magnesium</keyword>
<dbReference type="InterPro" id="IPR002716">
    <property type="entry name" value="PIN_dom"/>
</dbReference>
<keyword evidence="5 8" id="KW-0378">Hydrolase</keyword>
<name>A0A850NQW5_9PROT</name>
<dbReference type="RefSeq" id="WP_176622474.1">
    <property type="nucleotide sequence ID" value="NZ_JABXXQ010000052.1"/>
</dbReference>
<gene>
    <name evidence="8" type="primary">vapC</name>
    <name evidence="10" type="ORF">HUK83_04645</name>
</gene>
<evidence type="ECO:0000256" key="2">
    <source>
        <dbReference type="ARBA" id="ARBA00022649"/>
    </source>
</evidence>
<reference evidence="10 11" key="1">
    <citation type="submission" date="2020-06" db="EMBL/GenBank/DDBJ databases">
        <title>Description of novel acetic acid bacteria.</title>
        <authorList>
            <person name="Sombolestani A."/>
        </authorList>
    </citation>
    <scope>NUCLEOTIDE SEQUENCE [LARGE SCALE GENOMIC DNA]</scope>
    <source>
        <strain evidence="10 11">LMG 26838</strain>
    </source>
</reference>
<dbReference type="InterPro" id="IPR022907">
    <property type="entry name" value="VapC_family"/>
</dbReference>
<proteinExistence type="inferred from homology"/>
<dbReference type="HAMAP" id="MF_00265">
    <property type="entry name" value="VapC_Nob1"/>
    <property type="match status" value="1"/>
</dbReference>
<dbReference type="PANTHER" id="PTHR33653">
    <property type="entry name" value="RIBONUCLEASE VAPC2"/>
    <property type="match status" value="1"/>
</dbReference>
<dbReference type="CDD" id="cd18746">
    <property type="entry name" value="PIN_VapC4-5_FitB-like"/>
    <property type="match status" value="1"/>
</dbReference>
<keyword evidence="2 8" id="KW-1277">Toxin-antitoxin system</keyword>
<dbReference type="GO" id="GO:0004540">
    <property type="term" value="F:RNA nuclease activity"/>
    <property type="evidence" value="ECO:0007669"/>
    <property type="project" value="InterPro"/>
</dbReference>
<comment type="function">
    <text evidence="8">Toxic component of a toxin-antitoxin (TA) system. An RNase.</text>
</comment>
<evidence type="ECO:0000313" key="10">
    <source>
        <dbReference type="EMBL" id="NVN29625.1"/>
    </source>
</evidence>
<dbReference type="Gene3D" id="3.40.50.1010">
    <property type="entry name" value="5'-nuclease"/>
    <property type="match status" value="1"/>
</dbReference>
<dbReference type="SUPFAM" id="SSF88723">
    <property type="entry name" value="PIN domain-like"/>
    <property type="match status" value="1"/>
</dbReference>
<comment type="caution">
    <text evidence="10">The sequence shown here is derived from an EMBL/GenBank/DDBJ whole genome shotgun (WGS) entry which is preliminary data.</text>
</comment>
<accession>A0A850NQW5</accession>
<evidence type="ECO:0000256" key="5">
    <source>
        <dbReference type="ARBA" id="ARBA00022801"/>
    </source>
</evidence>
<dbReference type="GO" id="GO:0016787">
    <property type="term" value="F:hydrolase activity"/>
    <property type="evidence" value="ECO:0007669"/>
    <property type="project" value="UniProtKB-KW"/>
</dbReference>
<comment type="cofactor">
    <cofactor evidence="1 8">
        <name>Mg(2+)</name>
        <dbReference type="ChEBI" id="CHEBI:18420"/>
    </cofactor>
</comment>
<dbReference type="EC" id="3.1.-.-" evidence="8"/>
<comment type="similarity">
    <text evidence="7 8">Belongs to the PINc/VapC protein family.</text>
</comment>
<evidence type="ECO:0000313" key="11">
    <source>
        <dbReference type="Proteomes" id="UP000565205"/>
    </source>
</evidence>
<evidence type="ECO:0000256" key="7">
    <source>
        <dbReference type="ARBA" id="ARBA00038093"/>
    </source>
</evidence>
<dbReference type="Proteomes" id="UP000565205">
    <property type="component" value="Unassembled WGS sequence"/>
</dbReference>
<evidence type="ECO:0000256" key="8">
    <source>
        <dbReference type="HAMAP-Rule" id="MF_00265"/>
    </source>
</evidence>
<feature type="domain" description="PIN" evidence="9">
    <location>
        <begin position="2"/>
        <end position="131"/>
    </location>
</feature>
<evidence type="ECO:0000256" key="4">
    <source>
        <dbReference type="ARBA" id="ARBA00022723"/>
    </source>
</evidence>
<dbReference type="InterPro" id="IPR029060">
    <property type="entry name" value="PIN-like_dom_sf"/>
</dbReference>
<keyword evidence="4 8" id="KW-0479">Metal-binding</keyword>
<dbReference type="EMBL" id="JABXXQ010000052">
    <property type="protein sequence ID" value="NVN29625.1"/>
    <property type="molecule type" value="Genomic_DNA"/>
</dbReference>
<evidence type="ECO:0000256" key="1">
    <source>
        <dbReference type="ARBA" id="ARBA00001946"/>
    </source>
</evidence>
<feature type="binding site" evidence="8">
    <location>
        <position position="5"/>
    </location>
    <ligand>
        <name>Mg(2+)</name>
        <dbReference type="ChEBI" id="CHEBI:18420"/>
    </ligand>
</feature>
<sequence length="155" mass="16777">MYLVDTNILSASAPTKAVTQSDLCNWMDTNSRHLFVSVITVAEIEDGISRSRRAGAHAKAGRLADWLETVLHLYADRVLPIDLPVARHIGTLMDRARGQGHDPGLADVAIAATATLRGYTVLTRNLRHFAALGVKLIDPWVGLPPDAATDISSRT</sequence>
<feature type="binding site" evidence="8">
    <location>
        <position position="107"/>
    </location>
    <ligand>
        <name>Mg(2+)</name>
        <dbReference type="ChEBI" id="CHEBI:18420"/>
    </ligand>
</feature>
<protein>
    <recommendedName>
        <fullName evidence="8">Ribonuclease VapC</fullName>
        <shortName evidence="8">RNase VapC</shortName>
        <ecNumber evidence="8">3.1.-.-</ecNumber>
    </recommendedName>
    <alternativeName>
        <fullName evidence="8">Toxin VapC</fullName>
    </alternativeName>
</protein>
<dbReference type="GO" id="GO:0000287">
    <property type="term" value="F:magnesium ion binding"/>
    <property type="evidence" value="ECO:0007669"/>
    <property type="project" value="UniProtKB-UniRule"/>
</dbReference>
<organism evidence="10 11">
    <name type="scientific">Endobacter medicaginis</name>
    <dbReference type="NCBI Taxonomy" id="1181271"/>
    <lineage>
        <taxon>Bacteria</taxon>
        <taxon>Pseudomonadati</taxon>
        <taxon>Pseudomonadota</taxon>
        <taxon>Alphaproteobacteria</taxon>
        <taxon>Acetobacterales</taxon>
        <taxon>Acetobacteraceae</taxon>
        <taxon>Endobacter</taxon>
    </lineage>
</organism>
<dbReference type="Pfam" id="PF01850">
    <property type="entry name" value="PIN"/>
    <property type="match status" value="1"/>
</dbReference>
<keyword evidence="8" id="KW-0800">Toxin</keyword>
<evidence type="ECO:0000256" key="6">
    <source>
        <dbReference type="ARBA" id="ARBA00022842"/>
    </source>
</evidence>
<keyword evidence="3 8" id="KW-0540">Nuclease</keyword>
<evidence type="ECO:0000259" key="9">
    <source>
        <dbReference type="Pfam" id="PF01850"/>
    </source>
</evidence>
<dbReference type="InterPro" id="IPR050556">
    <property type="entry name" value="Type_II_TA_system_RNase"/>
</dbReference>